<reference evidence="2" key="1">
    <citation type="journal article" date="2019" name="Int. J. Syst. Evol. Microbiol.">
        <title>The Global Catalogue of Microorganisms (GCM) 10K type strain sequencing project: providing services to taxonomists for standard genome sequencing and annotation.</title>
        <authorList>
            <consortium name="The Broad Institute Genomics Platform"/>
            <consortium name="The Broad Institute Genome Sequencing Center for Infectious Disease"/>
            <person name="Wu L."/>
            <person name="Ma J."/>
        </authorList>
    </citation>
    <scope>NUCLEOTIDE SEQUENCE [LARGE SCALE GENOMIC DNA]</scope>
    <source>
        <strain evidence="2">JCM 18302</strain>
    </source>
</reference>
<name>A0ABP9P4S8_9PSEU</name>
<keyword evidence="2" id="KW-1185">Reference proteome</keyword>
<evidence type="ECO:0000313" key="1">
    <source>
        <dbReference type="EMBL" id="GAA5139194.1"/>
    </source>
</evidence>
<dbReference type="Proteomes" id="UP001500804">
    <property type="component" value="Unassembled WGS sequence"/>
</dbReference>
<sequence>MPTTHRRERYGRYRIRNIAADACRYVELVDDHAELDCPRCAQTLRGRRTDTDVFREGGPLWSVLLDHLLHDCPAVEVAR</sequence>
<dbReference type="RefSeq" id="WP_345611974.1">
    <property type="nucleotide sequence ID" value="NZ_BAABJO010000043.1"/>
</dbReference>
<comment type="caution">
    <text evidence="1">The sequence shown here is derived from an EMBL/GenBank/DDBJ whole genome shotgun (WGS) entry which is preliminary data.</text>
</comment>
<gene>
    <name evidence="1" type="ORF">GCM10023320_74890</name>
</gene>
<proteinExistence type="predicted"/>
<dbReference type="EMBL" id="BAABJO010000043">
    <property type="protein sequence ID" value="GAA5139194.1"/>
    <property type="molecule type" value="Genomic_DNA"/>
</dbReference>
<organism evidence="1 2">
    <name type="scientific">Pseudonocardia adelaidensis</name>
    <dbReference type="NCBI Taxonomy" id="648754"/>
    <lineage>
        <taxon>Bacteria</taxon>
        <taxon>Bacillati</taxon>
        <taxon>Actinomycetota</taxon>
        <taxon>Actinomycetes</taxon>
        <taxon>Pseudonocardiales</taxon>
        <taxon>Pseudonocardiaceae</taxon>
        <taxon>Pseudonocardia</taxon>
    </lineage>
</organism>
<accession>A0ABP9P4S8</accession>
<evidence type="ECO:0000313" key="2">
    <source>
        <dbReference type="Proteomes" id="UP001500804"/>
    </source>
</evidence>
<protein>
    <submittedName>
        <fullName evidence="1">Uncharacterized protein</fullName>
    </submittedName>
</protein>